<dbReference type="FunCoup" id="A9URM2">
    <property type="interactions" value="193"/>
</dbReference>
<keyword evidence="4" id="KW-1185">Reference proteome</keyword>
<dbReference type="GeneID" id="5888457"/>
<feature type="compositionally biased region" description="Polar residues" evidence="2">
    <location>
        <begin position="329"/>
        <end position="341"/>
    </location>
</feature>
<evidence type="ECO:0000256" key="2">
    <source>
        <dbReference type="SAM" id="MobiDB-lite"/>
    </source>
</evidence>
<dbReference type="OMA" id="GREDWRI"/>
<dbReference type="InParanoid" id="A9URM2"/>
<evidence type="ECO:0000313" key="4">
    <source>
        <dbReference type="Proteomes" id="UP000001357"/>
    </source>
</evidence>
<evidence type="ECO:0000256" key="1">
    <source>
        <dbReference type="SAM" id="Coils"/>
    </source>
</evidence>
<feature type="region of interest" description="Disordered" evidence="2">
    <location>
        <begin position="193"/>
        <end position="217"/>
    </location>
</feature>
<feature type="region of interest" description="Disordered" evidence="2">
    <location>
        <begin position="325"/>
        <end position="432"/>
    </location>
</feature>
<evidence type="ECO:0008006" key="5">
    <source>
        <dbReference type="Google" id="ProtNLM"/>
    </source>
</evidence>
<dbReference type="STRING" id="81824.A9URM2"/>
<dbReference type="AlphaFoldDB" id="A9URM2"/>
<dbReference type="RefSeq" id="XP_001743553.1">
    <property type="nucleotide sequence ID" value="XM_001743501.1"/>
</dbReference>
<dbReference type="eggNOG" id="ENOG502QRAS">
    <property type="taxonomic scope" value="Eukaryota"/>
</dbReference>
<dbReference type="EMBL" id="CH991544">
    <property type="protein sequence ID" value="EDQ92267.1"/>
    <property type="molecule type" value="Genomic_DNA"/>
</dbReference>
<gene>
    <name evidence="3" type="ORF">MONBRDRAFT_23252</name>
</gene>
<name>A9URM2_MONBE</name>
<dbReference type="CDD" id="cd22284">
    <property type="entry name" value="HD_CCDC61_N"/>
    <property type="match status" value="1"/>
</dbReference>
<keyword evidence="1" id="KW-0175">Coiled coil</keyword>
<dbReference type="Proteomes" id="UP000001357">
    <property type="component" value="Unassembled WGS sequence"/>
</dbReference>
<feature type="compositionally biased region" description="Low complexity" evidence="2">
    <location>
        <begin position="365"/>
        <end position="375"/>
    </location>
</feature>
<proteinExistence type="predicted"/>
<feature type="compositionally biased region" description="Low complexity" evidence="2">
    <location>
        <begin position="404"/>
        <end position="424"/>
    </location>
</feature>
<dbReference type="InterPro" id="IPR049733">
    <property type="entry name" value="CCDC61_N"/>
</dbReference>
<dbReference type="KEGG" id="mbr:MONBRDRAFT_23252"/>
<feature type="coiled-coil region" evidence="1">
    <location>
        <begin position="225"/>
        <end position="317"/>
    </location>
</feature>
<reference evidence="3 4" key="1">
    <citation type="journal article" date="2008" name="Nature">
        <title>The genome of the choanoflagellate Monosiga brevicollis and the origin of metazoans.</title>
        <authorList>
            <consortium name="JGI Sequencing"/>
            <person name="King N."/>
            <person name="Westbrook M.J."/>
            <person name="Young S.L."/>
            <person name="Kuo A."/>
            <person name="Abedin M."/>
            <person name="Chapman J."/>
            <person name="Fairclough S."/>
            <person name="Hellsten U."/>
            <person name="Isogai Y."/>
            <person name="Letunic I."/>
            <person name="Marr M."/>
            <person name="Pincus D."/>
            <person name="Putnam N."/>
            <person name="Rokas A."/>
            <person name="Wright K.J."/>
            <person name="Zuzow R."/>
            <person name="Dirks W."/>
            <person name="Good M."/>
            <person name="Goodstein D."/>
            <person name="Lemons D."/>
            <person name="Li W."/>
            <person name="Lyons J.B."/>
            <person name="Morris A."/>
            <person name="Nichols S."/>
            <person name="Richter D.J."/>
            <person name="Salamov A."/>
            <person name="Bork P."/>
            <person name="Lim W.A."/>
            <person name="Manning G."/>
            <person name="Miller W.T."/>
            <person name="McGinnis W."/>
            <person name="Shapiro H."/>
            <person name="Tjian R."/>
            <person name="Grigoriev I.V."/>
            <person name="Rokhsar D."/>
        </authorList>
    </citation>
    <scope>NUCLEOTIDE SEQUENCE [LARGE SCALE GENOMIC DNA]</scope>
    <source>
        <strain evidence="4">MX1 / ATCC 50154</strain>
    </source>
</reference>
<sequence>MASEIGAGLGAPPPSSISSSGAPAGLVVACVFNDALHQVQVAILPAALVLKIQDDVTGEEWTGSFTTAYVEDMTARTGNFKSFTTFTAMLTRSLSHPTPQLQLHWLTYRALQRLRSQPAPSEPELASFESSQGLDAADPTASRRYLILTYTSEFDRTHYPLPLECAAPPTVGALAARLRHLHHDNQQLRQALDAARSQPTPPPTEHPDAPANKGASKDSPLTAIVEAQMQEIDELRQIISQQRTDLEALHQTVAQRPRGPSAQDLDMLRTMISQLEHDLLEQKNRHQSLVAGKNTQLQRLRAELEAVSANERALQLKCRNLSAQLHARSASTPQRRSNPVGSTGKAPASGPRPRAAAVEERRASASRSRSASRPANTRQAASTEPRGRDRSRSRSVSVHDRAVSRTGAARQSTPSRRTRSASPRPRFDPTAYVKERQAKIEVRLLAPMAPGMAMHTCVSLMRLQRPRCFKRREQGMRPTHDKARLSVNYAFMGSIFFHLGI</sequence>
<accession>A9URM2</accession>
<evidence type="ECO:0000313" key="3">
    <source>
        <dbReference type="EMBL" id="EDQ92267.1"/>
    </source>
</evidence>
<feature type="compositionally biased region" description="Low complexity" evidence="2">
    <location>
        <begin position="346"/>
        <end position="356"/>
    </location>
</feature>
<organism evidence="3 4">
    <name type="scientific">Monosiga brevicollis</name>
    <name type="common">Choanoflagellate</name>
    <dbReference type="NCBI Taxonomy" id="81824"/>
    <lineage>
        <taxon>Eukaryota</taxon>
        <taxon>Choanoflagellata</taxon>
        <taxon>Craspedida</taxon>
        <taxon>Salpingoecidae</taxon>
        <taxon>Monosiga</taxon>
    </lineage>
</organism>
<protein>
    <recommendedName>
        <fullName evidence="5">Coiled-coil domain-containing protein 61</fullName>
    </recommendedName>
</protein>
<feature type="compositionally biased region" description="Basic and acidic residues" evidence="2">
    <location>
        <begin position="385"/>
        <end position="403"/>
    </location>
</feature>